<dbReference type="EMBL" id="NUEQ01000103">
    <property type="protein sequence ID" value="PEJ27251.1"/>
    <property type="molecule type" value="Genomic_DNA"/>
</dbReference>
<comment type="caution">
    <text evidence="1">The sequence shown here is derived from an EMBL/GenBank/DDBJ whole genome shotgun (WGS) entry which is preliminary data.</text>
</comment>
<gene>
    <name evidence="1" type="ORF">CN689_24420</name>
</gene>
<proteinExistence type="predicted"/>
<protein>
    <recommendedName>
        <fullName evidence="3">GNAT family N-acetyltransferase</fullName>
    </recommendedName>
</protein>
<evidence type="ECO:0000313" key="1">
    <source>
        <dbReference type="EMBL" id="PEJ27251.1"/>
    </source>
</evidence>
<accession>A0AAX0RWL3</accession>
<sequence length="65" mass="7785">MLIHKIDDEVSLRLFNVGDAEEFFNLIISSEPYLKEWLGRLDYVEKVEDTVETRKSRLQSFFNFI</sequence>
<evidence type="ECO:0000313" key="2">
    <source>
        <dbReference type="Proteomes" id="UP000220106"/>
    </source>
</evidence>
<dbReference type="AlphaFoldDB" id="A0AAX0RWL3"/>
<reference evidence="1 2" key="1">
    <citation type="submission" date="2017-09" db="EMBL/GenBank/DDBJ databases">
        <title>Large-scale bioinformatics analysis of Bacillus genomes uncovers conserved roles of natural products in bacterial physiology.</title>
        <authorList>
            <consortium name="Agbiome Team Llc"/>
            <person name="Bleich R.M."/>
            <person name="Kirk G.J."/>
            <person name="Santa Maria K.C."/>
            <person name="Allen S.E."/>
            <person name="Farag S."/>
            <person name="Shank E.A."/>
            <person name="Bowers A."/>
        </authorList>
    </citation>
    <scope>NUCLEOTIDE SEQUENCE [LARGE SCALE GENOMIC DNA]</scope>
    <source>
        <strain evidence="1 2">AFS003229</strain>
    </source>
</reference>
<dbReference type="Gene3D" id="3.40.630.30">
    <property type="match status" value="1"/>
</dbReference>
<name>A0AAX0RWL3_9BACI</name>
<organism evidence="1 2">
    <name type="scientific">Peribacillus butanolivorans</name>
    <dbReference type="NCBI Taxonomy" id="421767"/>
    <lineage>
        <taxon>Bacteria</taxon>
        <taxon>Bacillati</taxon>
        <taxon>Bacillota</taxon>
        <taxon>Bacilli</taxon>
        <taxon>Bacillales</taxon>
        <taxon>Bacillaceae</taxon>
        <taxon>Peribacillus</taxon>
    </lineage>
</organism>
<evidence type="ECO:0008006" key="3">
    <source>
        <dbReference type="Google" id="ProtNLM"/>
    </source>
</evidence>
<dbReference type="Proteomes" id="UP000220106">
    <property type="component" value="Unassembled WGS sequence"/>
</dbReference>